<keyword evidence="1" id="KW-0472">Membrane</keyword>
<evidence type="ECO:0000313" key="3">
    <source>
        <dbReference type="Proteomes" id="UP000001396"/>
    </source>
</evidence>
<organism evidence="2 3">
    <name type="scientific">Heterostelium pallidum (strain ATCC 26659 / Pp 5 / PN500)</name>
    <name type="common">Cellular slime mold</name>
    <name type="synonym">Polysphondylium pallidum</name>
    <dbReference type="NCBI Taxonomy" id="670386"/>
    <lineage>
        <taxon>Eukaryota</taxon>
        <taxon>Amoebozoa</taxon>
        <taxon>Evosea</taxon>
        <taxon>Eumycetozoa</taxon>
        <taxon>Dictyostelia</taxon>
        <taxon>Acytosteliales</taxon>
        <taxon>Acytosteliaceae</taxon>
        <taxon>Heterostelium</taxon>
    </lineage>
</organism>
<comment type="caution">
    <text evidence="2">The sequence shown here is derived from an EMBL/GenBank/DDBJ whole genome shotgun (WGS) entry which is preliminary data.</text>
</comment>
<dbReference type="InParanoid" id="D3AWV3"/>
<keyword evidence="1" id="KW-0812">Transmembrane</keyword>
<dbReference type="Proteomes" id="UP000001396">
    <property type="component" value="Unassembled WGS sequence"/>
</dbReference>
<sequence length="183" mass="21184">MSKFVYYVPFVVGMLLFFYNTAVYLVVSLVNLTPFPPSDLSVWTGIVYLLPVPYFIFLSILSHDKNIEDTKLKRFYQVFGIVYALDMLGFSIVQFTYTHYAFVITNTLDLASLIVYCIIIRYPAYKLKPLPMFPSVTYSLEELPADIKQKEKEQQQVDLYQKKTTSIEVVIDNQNSQLPIDAK</sequence>
<feature type="transmembrane region" description="Helical" evidence="1">
    <location>
        <begin position="75"/>
        <end position="93"/>
    </location>
</feature>
<keyword evidence="1" id="KW-1133">Transmembrane helix</keyword>
<dbReference type="GeneID" id="31356114"/>
<protein>
    <submittedName>
        <fullName evidence="2">Uncharacterized protein</fullName>
    </submittedName>
</protein>
<reference evidence="2 3" key="1">
    <citation type="journal article" date="2011" name="Genome Res.">
        <title>Phylogeny-wide analysis of social amoeba genomes highlights ancient origins for complex intercellular communication.</title>
        <authorList>
            <person name="Heidel A.J."/>
            <person name="Lawal H.M."/>
            <person name="Felder M."/>
            <person name="Schilde C."/>
            <person name="Helps N.R."/>
            <person name="Tunggal B."/>
            <person name="Rivero F."/>
            <person name="John U."/>
            <person name="Schleicher M."/>
            <person name="Eichinger L."/>
            <person name="Platzer M."/>
            <person name="Noegel A.A."/>
            <person name="Schaap P."/>
            <person name="Gloeckner G."/>
        </authorList>
    </citation>
    <scope>NUCLEOTIDE SEQUENCE [LARGE SCALE GENOMIC DNA]</scope>
    <source>
        <strain evidence="3">ATCC 26659 / Pp 5 / PN500</strain>
    </source>
</reference>
<evidence type="ECO:0000313" key="2">
    <source>
        <dbReference type="EMBL" id="EFA86776.1"/>
    </source>
</evidence>
<name>D3AWV3_HETP5</name>
<proteinExistence type="predicted"/>
<dbReference type="AlphaFoldDB" id="D3AWV3"/>
<dbReference type="RefSeq" id="XP_020438880.1">
    <property type="nucleotide sequence ID" value="XM_020571606.1"/>
</dbReference>
<accession>D3AWV3</accession>
<feature type="transmembrane region" description="Helical" evidence="1">
    <location>
        <begin position="99"/>
        <end position="122"/>
    </location>
</feature>
<feature type="transmembrane region" description="Helical" evidence="1">
    <location>
        <begin position="7"/>
        <end position="30"/>
    </location>
</feature>
<dbReference type="EMBL" id="ADBJ01000002">
    <property type="protein sequence ID" value="EFA86776.1"/>
    <property type="molecule type" value="Genomic_DNA"/>
</dbReference>
<keyword evidence="3" id="KW-1185">Reference proteome</keyword>
<feature type="transmembrane region" description="Helical" evidence="1">
    <location>
        <begin position="42"/>
        <end position="63"/>
    </location>
</feature>
<gene>
    <name evidence="2" type="ORF">PPL_00581</name>
</gene>
<evidence type="ECO:0000256" key="1">
    <source>
        <dbReference type="SAM" id="Phobius"/>
    </source>
</evidence>